<dbReference type="InterPro" id="IPR010994">
    <property type="entry name" value="RuvA_2-like"/>
</dbReference>
<sequence length="309" mass="36044">MSRKSIKSHFSFNKQERNGIFFLLFIILFLQLLYYVWATNSPTLHQPQLKFDPEVQWRMEQLKIAFTQQDSVVIYDFNPNFITDYKGYVLGMSPIEIDRLHSFRAERKFVNSTQEFQEVTLVSDSLLKVLSPYFKFPDWTQKPKRTINNKERQSSENKLEGAIYVGGKEVKVPKVGLEFKNINLATAADLRTISGVGEILSNRVIKFRDRLGGFVVEEQLEHVYGLEKEVVLKVWERFRIVDAPRIVKININDASAAELVKLVYINYKLANRIVAFREFNGVISSFEELLDLEDFPSEKIDIIQLYLQL</sequence>
<name>A0ABW5VJS2_9FLAO</name>
<gene>
    <name evidence="2" type="ORF">ACFS1K_17570</name>
</gene>
<evidence type="ECO:0000313" key="2">
    <source>
        <dbReference type="EMBL" id="MFD2791581.1"/>
    </source>
</evidence>
<keyword evidence="1" id="KW-0472">Membrane</keyword>
<dbReference type="GO" id="GO:0003677">
    <property type="term" value="F:DNA binding"/>
    <property type="evidence" value="ECO:0007669"/>
    <property type="project" value="UniProtKB-KW"/>
</dbReference>
<keyword evidence="3" id="KW-1185">Reference proteome</keyword>
<evidence type="ECO:0000256" key="1">
    <source>
        <dbReference type="SAM" id="Phobius"/>
    </source>
</evidence>
<reference evidence="3" key="1">
    <citation type="journal article" date="2019" name="Int. J. Syst. Evol. Microbiol.">
        <title>The Global Catalogue of Microorganisms (GCM) 10K type strain sequencing project: providing services to taxonomists for standard genome sequencing and annotation.</title>
        <authorList>
            <consortium name="The Broad Institute Genomics Platform"/>
            <consortium name="The Broad Institute Genome Sequencing Center for Infectious Disease"/>
            <person name="Wu L."/>
            <person name="Ma J."/>
        </authorList>
    </citation>
    <scope>NUCLEOTIDE SEQUENCE [LARGE SCALE GENOMIC DNA]</scope>
    <source>
        <strain evidence="3">KCTC 52924</strain>
    </source>
</reference>
<dbReference type="Pfam" id="PF12836">
    <property type="entry name" value="HHH_3"/>
    <property type="match status" value="2"/>
</dbReference>
<dbReference type="InterPro" id="IPR051675">
    <property type="entry name" value="Endo/Exo/Phosphatase_dom_1"/>
</dbReference>
<accession>A0ABW5VJS2</accession>
<keyword evidence="1" id="KW-0812">Transmembrane</keyword>
<dbReference type="SUPFAM" id="SSF47781">
    <property type="entry name" value="RuvA domain 2-like"/>
    <property type="match status" value="2"/>
</dbReference>
<proteinExistence type="predicted"/>
<keyword evidence="1" id="KW-1133">Transmembrane helix</keyword>
<evidence type="ECO:0000313" key="3">
    <source>
        <dbReference type="Proteomes" id="UP001597532"/>
    </source>
</evidence>
<dbReference type="PANTHER" id="PTHR21180:SF32">
    <property type="entry name" value="ENDONUCLEASE_EXONUCLEASE_PHOSPHATASE FAMILY DOMAIN-CONTAINING PROTEIN 1"/>
    <property type="match status" value="1"/>
</dbReference>
<dbReference type="Gene3D" id="1.10.150.280">
    <property type="entry name" value="AF1531-like domain"/>
    <property type="match status" value="2"/>
</dbReference>
<feature type="transmembrane region" description="Helical" evidence="1">
    <location>
        <begin position="20"/>
        <end position="37"/>
    </location>
</feature>
<dbReference type="PANTHER" id="PTHR21180">
    <property type="entry name" value="ENDONUCLEASE/EXONUCLEASE/PHOSPHATASE FAMILY DOMAIN-CONTAINING PROTEIN 1"/>
    <property type="match status" value="1"/>
</dbReference>
<keyword evidence="2" id="KW-0238">DNA-binding</keyword>
<dbReference type="EMBL" id="JBHUOK010000033">
    <property type="protein sequence ID" value="MFD2791581.1"/>
    <property type="molecule type" value="Genomic_DNA"/>
</dbReference>
<dbReference type="RefSeq" id="WP_251809294.1">
    <property type="nucleotide sequence ID" value="NZ_CP166679.1"/>
</dbReference>
<dbReference type="Proteomes" id="UP001597532">
    <property type="component" value="Unassembled WGS sequence"/>
</dbReference>
<organism evidence="2 3">
    <name type="scientific">Arenibacter antarcticus</name>
    <dbReference type="NCBI Taxonomy" id="2040469"/>
    <lineage>
        <taxon>Bacteria</taxon>
        <taxon>Pseudomonadati</taxon>
        <taxon>Bacteroidota</taxon>
        <taxon>Flavobacteriia</taxon>
        <taxon>Flavobacteriales</taxon>
        <taxon>Flavobacteriaceae</taxon>
        <taxon>Arenibacter</taxon>
    </lineage>
</organism>
<comment type="caution">
    <text evidence="2">The sequence shown here is derived from an EMBL/GenBank/DDBJ whole genome shotgun (WGS) entry which is preliminary data.</text>
</comment>
<protein>
    <submittedName>
        <fullName evidence="2">ComEA family DNA-binding protein</fullName>
    </submittedName>
</protein>